<feature type="active site" evidence="4">
    <location>
        <position position="396"/>
    </location>
</feature>
<feature type="domain" description="Pectinesterase catalytic" evidence="7">
    <location>
        <begin position="336"/>
        <end position="548"/>
    </location>
</feature>
<dbReference type="InterPro" id="IPR011050">
    <property type="entry name" value="Pectin_lyase_fold/virulence"/>
</dbReference>
<dbReference type="EMBL" id="CAJGYO010000011">
    <property type="protein sequence ID" value="CAD6260823.1"/>
    <property type="molecule type" value="Genomic_DNA"/>
</dbReference>
<evidence type="ECO:0000313" key="8">
    <source>
        <dbReference type="EMBL" id="CAD6260823.1"/>
    </source>
</evidence>
<keyword evidence="9" id="KW-1185">Reference proteome</keyword>
<evidence type="ECO:0000256" key="5">
    <source>
        <dbReference type="RuleBase" id="RU000589"/>
    </source>
</evidence>
<protein>
    <recommendedName>
        <fullName evidence="5">Pectinesterase</fullName>
        <ecNumber evidence="5">3.1.1.11</ecNumber>
    </recommendedName>
</protein>
<dbReference type="PROSITE" id="PS00503">
    <property type="entry name" value="PECTINESTERASE_2"/>
    <property type="match status" value="1"/>
</dbReference>
<evidence type="ECO:0000256" key="2">
    <source>
        <dbReference type="ARBA" id="ARBA00022801"/>
    </source>
</evidence>
<dbReference type="OrthoDB" id="2019149at2759"/>
<keyword evidence="3 5" id="KW-0063">Aspartyl esterase</keyword>
<dbReference type="GO" id="GO:0030599">
    <property type="term" value="F:pectinesterase activity"/>
    <property type="evidence" value="ECO:0007669"/>
    <property type="project" value="UniProtKB-UniRule"/>
</dbReference>
<keyword evidence="6" id="KW-1133">Transmembrane helix</keyword>
<dbReference type="SUPFAM" id="SSF51126">
    <property type="entry name" value="Pectin lyase-like"/>
    <property type="match status" value="1"/>
</dbReference>
<feature type="transmembrane region" description="Helical" evidence="6">
    <location>
        <begin position="160"/>
        <end position="182"/>
    </location>
</feature>
<dbReference type="InterPro" id="IPR033131">
    <property type="entry name" value="Pectinesterase_Asp_AS"/>
</dbReference>
<keyword evidence="6" id="KW-0812">Transmembrane</keyword>
<reference evidence="8" key="1">
    <citation type="submission" date="2020-10" db="EMBL/GenBank/DDBJ databases">
        <authorList>
            <person name="Han B."/>
            <person name="Lu T."/>
            <person name="Zhao Q."/>
            <person name="Huang X."/>
            <person name="Zhao Y."/>
        </authorList>
    </citation>
    <scope>NUCLEOTIDE SEQUENCE</scope>
</reference>
<dbReference type="GO" id="GO:0042545">
    <property type="term" value="P:cell wall modification"/>
    <property type="evidence" value="ECO:0007669"/>
    <property type="project" value="UniProtKB-UniRule"/>
</dbReference>
<comment type="pathway">
    <text evidence="1 5">Glycan metabolism; pectin degradation; 2-dehydro-3-deoxy-D-gluconate from pectin: step 1/5.</text>
</comment>
<evidence type="ECO:0000259" key="7">
    <source>
        <dbReference type="Pfam" id="PF01095"/>
    </source>
</evidence>
<name>A0A811QIV7_9POAL</name>
<dbReference type="GO" id="GO:0045490">
    <property type="term" value="P:pectin catabolic process"/>
    <property type="evidence" value="ECO:0007669"/>
    <property type="project" value="UniProtKB-UniRule"/>
</dbReference>
<comment type="catalytic activity">
    <reaction evidence="5">
        <text>[(1-&gt;4)-alpha-D-galacturonosyl methyl ester](n) + n H2O = [(1-&gt;4)-alpha-D-galacturonosyl](n) + n methanol + n H(+)</text>
        <dbReference type="Rhea" id="RHEA:22380"/>
        <dbReference type="Rhea" id="RHEA-COMP:14570"/>
        <dbReference type="Rhea" id="RHEA-COMP:14573"/>
        <dbReference type="ChEBI" id="CHEBI:15377"/>
        <dbReference type="ChEBI" id="CHEBI:15378"/>
        <dbReference type="ChEBI" id="CHEBI:17790"/>
        <dbReference type="ChEBI" id="CHEBI:140522"/>
        <dbReference type="ChEBI" id="CHEBI:140523"/>
        <dbReference type="EC" id="3.1.1.11"/>
    </reaction>
</comment>
<evidence type="ECO:0000256" key="1">
    <source>
        <dbReference type="ARBA" id="ARBA00005184"/>
    </source>
</evidence>
<proteinExistence type="predicted"/>
<gene>
    <name evidence="8" type="ORF">NCGR_LOCUS44246</name>
</gene>
<comment type="caution">
    <text evidence="8">The sequence shown here is derived from an EMBL/GenBank/DDBJ whole genome shotgun (WGS) entry which is preliminary data.</text>
</comment>
<dbReference type="Pfam" id="PF01095">
    <property type="entry name" value="Pectinesterase"/>
    <property type="match status" value="1"/>
</dbReference>
<evidence type="ECO:0000256" key="6">
    <source>
        <dbReference type="SAM" id="Phobius"/>
    </source>
</evidence>
<dbReference type="PANTHER" id="PTHR31707">
    <property type="entry name" value="PECTINESTERASE"/>
    <property type="match status" value="1"/>
</dbReference>
<dbReference type="InterPro" id="IPR000070">
    <property type="entry name" value="Pectinesterase_cat"/>
</dbReference>
<dbReference type="Gene3D" id="2.160.20.10">
    <property type="entry name" value="Single-stranded right-handed beta-helix, Pectin lyase-like"/>
    <property type="match status" value="1"/>
</dbReference>
<accession>A0A811QIV7</accession>
<dbReference type="Proteomes" id="UP000604825">
    <property type="component" value="Unassembled WGS sequence"/>
</dbReference>
<keyword evidence="6" id="KW-0472">Membrane</keyword>
<dbReference type="InterPro" id="IPR012334">
    <property type="entry name" value="Pectin_lyas_fold"/>
</dbReference>
<sequence>MEVLLLFHLLLLQLVGEIICHLLIWRIFAIPFPLLLGKRHHRWGIPTNDGWAWTSRKGSTHGNEPRFKSHRAWSRGAHQASGRDQLILCQLVTEYAKYANRCVKRLSQNPPSLSRPRFLPVLNGERTNLVHLEEHKLASPTPRPLRRGDHHHPLPRRGRLLQLAAAAFGLLLIALLVLLPAAPPWEHTTAPASLLRAAVAAHPSPASYARPCADHLALSLHRLRAALSSLESGDVPAALHLASGSLQYQYDCSHLLSLPTFRSHALTSRFLDSLAPQTLNAALKPPSTAAAFPARIRPNATVCKPNSGVEPCGYSTVQAAVDAAPNYTAGHLVIAVAAEITFENSAGAGAHQAVAFRSDSDRSVLENVEFRGHQDTLYAHTMRQFYRRCHIIGTVDFIFGNAAAVFEECVIKTVPRAEGAQKRARNVVAASGRIDPGQTTGFVFVNCTVDGNKEFVELFRTKPQSYRLYLGRPWKEYARTLYVSCYLGTVVRPEGWLPWRGDFALRTLYYGEFDSRGPGANHTARVEWSSQTPEQHVKHFSTENFIQGHQWIAY</sequence>
<evidence type="ECO:0000313" key="9">
    <source>
        <dbReference type="Proteomes" id="UP000604825"/>
    </source>
</evidence>
<evidence type="ECO:0000256" key="3">
    <source>
        <dbReference type="ARBA" id="ARBA00023085"/>
    </source>
</evidence>
<feature type="transmembrane region" description="Helical" evidence="6">
    <location>
        <begin position="6"/>
        <end position="29"/>
    </location>
</feature>
<dbReference type="EC" id="3.1.1.11" evidence="5"/>
<dbReference type="UniPathway" id="UPA00545">
    <property type="reaction ID" value="UER00823"/>
</dbReference>
<organism evidence="8 9">
    <name type="scientific">Miscanthus lutarioriparius</name>
    <dbReference type="NCBI Taxonomy" id="422564"/>
    <lineage>
        <taxon>Eukaryota</taxon>
        <taxon>Viridiplantae</taxon>
        <taxon>Streptophyta</taxon>
        <taxon>Embryophyta</taxon>
        <taxon>Tracheophyta</taxon>
        <taxon>Spermatophyta</taxon>
        <taxon>Magnoliopsida</taxon>
        <taxon>Liliopsida</taxon>
        <taxon>Poales</taxon>
        <taxon>Poaceae</taxon>
        <taxon>PACMAD clade</taxon>
        <taxon>Panicoideae</taxon>
        <taxon>Andropogonodae</taxon>
        <taxon>Andropogoneae</taxon>
        <taxon>Saccharinae</taxon>
        <taxon>Miscanthus</taxon>
    </lineage>
</organism>
<evidence type="ECO:0000256" key="4">
    <source>
        <dbReference type="PROSITE-ProRule" id="PRU10040"/>
    </source>
</evidence>
<dbReference type="AlphaFoldDB" id="A0A811QIV7"/>
<keyword evidence="2 5" id="KW-0378">Hydrolase</keyword>